<proteinExistence type="predicted"/>
<dbReference type="InterPro" id="IPR025745">
    <property type="entry name" value="Mrr-like_N_dom"/>
</dbReference>
<keyword evidence="3" id="KW-0540">Nuclease</keyword>
<dbReference type="GO" id="GO:0003677">
    <property type="term" value="F:DNA binding"/>
    <property type="evidence" value="ECO:0007669"/>
    <property type="project" value="InterPro"/>
</dbReference>
<dbReference type="GO" id="GO:0015666">
    <property type="term" value="F:restriction endodeoxyribonuclease activity"/>
    <property type="evidence" value="ECO:0007669"/>
    <property type="project" value="TreeGrafter"/>
</dbReference>
<evidence type="ECO:0000259" key="2">
    <source>
        <dbReference type="Pfam" id="PF14338"/>
    </source>
</evidence>
<keyword evidence="4" id="KW-1185">Reference proteome</keyword>
<dbReference type="GO" id="GO:0009307">
    <property type="term" value="P:DNA restriction-modification system"/>
    <property type="evidence" value="ECO:0007669"/>
    <property type="project" value="InterPro"/>
</dbReference>
<dbReference type="RefSeq" id="WP_169609080.1">
    <property type="nucleotide sequence ID" value="NZ_CP051682.1"/>
</dbReference>
<organism evidence="3 4">
    <name type="scientific">Mucilaginibacter robiniae</name>
    <dbReference type="NCBI Taxonomy" id="2728022"/>
    <lineage>
        <taxon>Bacteria</taxon>
        <taxon>Pseudomonadati</taxon>
        <taxon>Bacteroidota</taxon>
        <taxon>Sphingobacteriia</taxon>
        <taxon>Sphingobacteriales</taxon>
        <taxon>Sphingobacteriaceae</taxon>
        <taxon>Mucilaginibacter</taxon>
    </lineage>
</organism>
<evidence type="ECO:0000313" key="4">
    <source>
        <dbReference type="Proteomes" id="UP000503278"/>
    </source>
</evidence>
<sequence>MTDKRKQADFLKWFGPLLDALRELGGSGKPREVSDKIATTKMLSDEVLEQTIKSGESKFHNQVAWARQYLVWERLLDDSQRGTWVLTPKGWNATVTEKEARAIFQKWVKIYQERRKSKANEDVVSDINEVEPELVEQDYTPSLLEILKKLTPQGFEQICGLLLRKSGFEQVTITGRSNDGGIDGIGILALNPFVSNRVLFQCKRYASTAVSASQIRDFRGAMSGRAEKGIIITTSRFSEDAKREASRDGAGHIELVDGEKLVDLFQKTELGVKPVTIYEVDYSFFEPYL</sequence>
<dbReference type="InterPro" id="IPR052906">
    <property type="entry name" value="Type_IV_Methyl-Rstrct_Enzyme"/>
</dbReference>
<dbReference type="Proteomes" id="UP000503278">
    <property type="component" value="Chromosome"/>
</dbReference>
<dbReference type="InterPro" id="IPR011856">
    <property type="entry name" value="tRNA_endonuc-like_dom_sf"/>
</dbReference>
<dbReference type="Gene3D" id="3.40.1350.10">
    <property type="match status" value="1"/>
</dbReference>
<dbReference type="InterPro" id="IPR011335">
    <property type="entry name" value="Restrct_endonuc-II-like"/>
</dbReference>
<dbReference type="SUPFAM" id="SSF52980">
    <property type="entry name" value="Restriction endonuclease-like"/>
    <property type="match status" value="1"/>
</dbReference>
<dbReference type="PANTHER" id="PTHR30015:SF7">
    <property type="entry name" value="TYPE IV METHYL-DIRECTED RESTRICTION ENZYME ECOKMRR"/>
    <property type="match status" value="1"/>
</dbReference>
<dbReference type="KEGG" id="mrob:HH214_15385"/>
<feature type="domain" description="Restriction endonuclease type IV Mrr" evidence="1">
    <location>
        <begin position="147"/>
        <end position="264"/>
    </location>
</feature>
<dbReference type="Pfam" id="PF04471">
    <property type="entry name" value="Mrr_cat"/>
    <property type="match status" value="1"/>
</dbReference>
<evidence type="ECO:0000259" key="1">
    <source>
        <dbReference type="Pfam" id="PF04471"/>
    </source>
</evidence>
<gene>
    <name evidence="3" type="ORF">HH214_15385</name>
</gene>
<feature type="domain" description="Restriction system protein Mrr-like N-terminal" evidence="2">
    <location>
        <begin position="12"/>
        <end position="93"/>
    </location>
</feature>
<keyword evidence="3" id="KW-0378">Hydrolase</keyword>
<name>A0A7L5E5V6_9SPHI</name>
<dbReference type="Pfam" id="PF14338">
    <property type="entry name" value="Mrr_N"/>
    <property type="match status" value="1"/>
</dbReference>
<dbReference type="InterPro" id="IPR007560">
    <property type="entry name" value="Restrct_endonuc_IV_Mrr"/>
</dbReference>
<protein>
    <submittedName>
        <fullName evidence="3">Restriction endonuclease</fullName>
    </submittedName>
</protein>
<accession>A0A7L5E5V6</accession>
<dbReference type="PANTHER" id="PTHR30015">
    <property type="entry name" value="MRR RESTRICTION SYSTEM PROTEIN"/>
    <property type="match status" value="1"/>
</dbReference>
<reference evidence="3 4" key="1">
    <citation type="submission" date="2020-04" db="EMBL/GenBank/DDBJ databases">
        <title>Genome sequencing of novel species.</title>
        <authorList>
            <person name="Heo J."/>
            <person name="Kim S.-J."/>
            <person name="Kim J.-S."/>
            <person name="Hong S.-B."/>
            <person name="Kwon S.-W."/>
        </authorList>
    </citation>
    <scope>NUCLEOTIDE SEQUENCE [LARGE SCALE GENOMIC DNA]</scope>
    <source>
        <strain evidence="3 4">F39-2</strain>
    </source>
</reference>
<dbReference type="AlphaFoldDB" id="A0A7L5E5V6"/>
<keyword evidence="3" id="KW-0255">Endonuclease</keyword>
<dbReference type="EMBL" id="CP051682">
    <property type="protein sequence ID" value="QJD97154.1"/>
    <property type="molecule type" value="Genomic_DNA"/>
</dbReference>
<evidence type="ECO:0000313" key="3">
    <source>
        <dbReference type="EMBL" id="QJD97154.1"/>
    </source>
</evidence>